<reference evidence="2" key="1">
    <citation type="journal article" date="2021" name="Proc. Natl. Acad. Sci. U.S.A.">
        <title>Three genomes in the algal genus Volvox reveal the fate of a haploid sex-determining region after a transition to homothallism.</title>
        <authorList>
            <person name="Yamamoto K."/>
            <person name="Hamaji T."/>
            <person name="Kawai-Toyooka H."/>
            <person name="Matsuzaki R."/>
            <person name="Takahashi F."/>
            <person name="Nishimura Y."/>
            <person name="Kawachi M."/>
            <person name="Noguchi H."/>
            <person name="Minakuchi Y."/>
            <person name="Umen J.G."/>
            <person name="Toyoda A."/>
            <person name="Nozaki H."/>
        </authorList>
    </citation>
    <scope>NUCLEOTIDE SEQUENCE</scope>
    <source>
        <strain evidence="2">NIES-3785</strain>
    </source>
</reference>
<feature type="non-terminal residue" evidence="2">
    <location>
        <position position="1"/>
    </location>
</feature>
<protein>
    <submittedName>
        <fullName evidence="2">Uncharacterized protein</fullName>
    </submittedName>
</protein>
<feature type="region of interest" description="Disordered" evidence="1">
    <location>
        <begin position="83"/>
        <end position="113"/>
    </location>
</feature>
<dbReference type="EMBL" id="BNCQ01000004">
    <property type="protein sequence ID" value="GIL97395.1"/>
    <property type="molecule type" value="Genomic_DNA"/>
</dbReference>
<comment type="caution">
    <text evidence="2">The sequence shown here is derived from an EMBL/GenBank/DDBJ whole genome shotgun (WGS) entry which is preliminary data.</text>
</comment>
<sequence>VSPLLPKFLKLSGTRGAPASSAPINSVNGTASELNRNGSGSNHSNPCSAAAGSGGKLQTRCRSSGCTVRRGCRRFARLLNGSGNGSGSRAVSASASKTSATMRRTTAPRQAASFSISPGGRYSCMCTMTRSPRPPPWSIAAWELAEIRSSWPERTTKEWTGSSWGLI</sequence>
<organism evidence="2 3">
    <name type="scientific">Volvox reticuliferus</name>
    <dbReference type="NCBI Taxonomy" id="1737510"/>
    <lineage>
        <taxon>Eukaryota</taxon>
        <taxon>Viridiplantae</taxon>
        <taxon>Chlorophyta</taxon>
        <taxon>core chlorophytes</taxon>
        <taxon>Chlorophyceae</taxon>
        <taxon>CS clade</taxon>
        <taxon>Chlamydomonadales</taxon>
        <taxon>Volvocaceae</taxon>
        <taxon>Volvox</taxon>
    </lineage>
</organism>
<evidence type="ECO:0000256" key="1">
    <source>
        <dbReference type="SAM" id="MobiDB-lite"/>
    </source>
</evidence>
<accession>A0A8J4D7Z9</accession>
<evidence type="ECO:0000313" key="2">
    <source>
        <dbReference type="EMBL" id="GIL97395.1"/>
    </source>
</evidence>
<name>A0A8J4D7Z9_9CHLO</name>
<dbReference type="AlphaFoldDB" id="A0A8J4D7Z9"/>
<dbReference type="Proteomes" id="UP000722791">
    <property type="component" value="Unassembled WGS sequence"/>
</dbReference>
<feature type="compositionally biased region" description="Low complexity" evidence="1">
    <location>
        <begin position="83"/>
        <end position="107"/>
    </location>
</feature>
<gene>
    <name evidence="2" type="ORF">Vretimale_3052</name>
</gene>
<evidence type="ECO:0000313" key="3">
    <source>
        <dbReference type="Proteomes" id="UP000722791"/>
    </source>
</evidence>
<feature type="compositionally biased region" description="Polar residues" evidence="1">
    <location>
        <begin position="22"/>
        <end position="47"/>
    </location>
</feature>
<proteinExistence type="predicted"/>
<feature type="region of interest" description="Disordered" evidence="1">
    <location>
        <begin position="11"/>
        <end position="61"/>
    </location>
</feature>